<feature type="compositionally biased region" description="Low complexity" evidence="4">
    <location>
        <begin position="1173"/>
        <end position="1203"/>
    </location>
</feature>
<feature type="region of interest" description="Disordered" evidence="4">
    <location>
        <begin position="955"/>
        <end position="977"/>
    </location>
</feature>
<comment type="caution">
    <text evidence="6">The sequence shown here is derived from an EMBL/GenBank/DDBJ whole genome shotgun (WGS) entry which is preliminary data.</text>
</comment>
<evidence type="ECO:0000313" key="7">
    <source>
        <dbReference type="Proteomes" id="UP001292094"/>
    </source>
</evidence>
<evidence type="ECO:0000256" key="4">
    <source>
        <dbReference type="SAM" id="MobiDB-lite"/>
    </source>
</evidence>
<evidence type="ECO:0000256" key="1">
    <source>
        <dbReference type="ARBA" id="ARBA00022614"/>
    </source>
</evidence>
<feature type="region of interest" description="Disordered" evidence="4">
    <location>
        <begin position="824"/>
        <end position="849"/>
    </location>
</feature>
<evidence type="ECO:0000259" key="5">
    <source>
        <dbReference type="PROSITE" id="PS50006"/>
    </source>
</evidence>
<name>A0AAE1PCH1_9EUCA</name>
<dbReference type="InterPro" id="IPR032675">
    <property type="entry name" value="LRR_dom_sf"/>
</dbReference>
<keyword evidence="1" id="KW-0433">Leucine-rich repeat</keyword>
<keyword evidence="2" id="KW-0677">Repeat</keyword>
<feature type="compositionally biased region" description="Low complexity" evidence="4">
    <location>
        <begin position="1102"/>
        <end position="1115"/>
    </location>
</feature>
<dbReference type="EMBL" id="JAWZYT010002406">
    <property type="protein sequence ID" value="KAK4304657.1"/>
    <property type="molecule type" value="Genomic_DNA"/>
</dbReference>
<accession>A0AAE1PCH1</accession>
<feature type="region of interest" description="Disordered" evidence="4">
    <location>
        <begin position="1"/>
        <end position="112"/>
    </location>
</feature>
<feature type="compositionally biased region" description="Polar residues" evidence="4">
    <location>
        <begin position="1"/>
        <end position="10"/>
    </location>
</feature>
<feature type="compositionally biased region" description="Polar residues" evidence="4">
    <location>
        <begin position="56"/>
        <end position="85"/>
    </location>
</feature>
<dbReference type="Gene3D" id="3.80.10.10">
    <property type="entry name" value="Ribonuclease Inhibitor"/>
    <property type="match status" value="1"/>
</dbReference>
<feature type="domain" description="FHA" evidence="5">
    <location>
        <begin position="705"/>
        <end position="763"/>
    </location>
</feature>
<dbReference type="InterPro" id="IPR001611">
    <property type="entry name" value="Leu-rich_rpt"/>
</dbReference>
<protein>
    <recommendedName>
        <fullName evidence="5">FHA domain-containing protein</fullName>
    </recommendedName>
</protein>
<dbReference type="InterPro" id="IPR000253">
    <property type="entry name" value="FHA_dom"/>
</dbReference>
<sequence length="1287" mass="139757">MSDANITGEASGQDPLHVPEQQCKDGTPEVIPQEVPIPDTQQGTPEVIPQEVPIPDTQQVTQISDSLHQGEHLSQSEGDNNLTNVTKDCTSDDDSTKGSLSEMDESKSVTGEKAELLVQSNIASEVVSVLADIESVGSELKTAFKDVHNELISAVSEVKSEISHVLTNSQFKIGAFGQKDNECDSNGEGDKMRPQNIASESLGITTDNIKVVHVRKTSASGECCLQKDDSQLTDSNSPSAAVDKEGIEEPDSVTQDDKKQQTCPLATPEPDIRMDCIDLKSDCGVENPCIDVFSALQENSTKEFDRHIAVAEEVTEELFRDVKIPEEEENHFEVNQVLSVQVKQQCSGREGSMMLLSSENGRSTQTVSAPSTPVPSTTKAARKVMRSQGCRGRRVSFPEDETHLISSYLEPVNPWQQMGGASVEEIASAYKYSCDRHSTQPLPGVLQQIKALPLVLGGRVECLSLRAQRLDGSQCEGLEEIFRRVQFKILDLEGCCLDDDTAIPLFDMIEFYDSAMQLNISCNEKIGFRGWQACARMLKRTPSVEYLDARNTNLNETNMPILGRALRLGARLHTLHLENCNLTGRPLTMLTAALRQNDTLAELYLAENRLGINDCIQLGNLVRANSTLLLMDLRNNNVQDTGCGHVCEGISEQQKLQHQTIGEDGMEKHPLKGLKSLVLWNNHLTQQSTPHLANMLGITRSLETLNLGRNNLTSEGVLRLKESLLRNHALLRLGLQAARVSDEGAVALAEYAADNTVIQHMDLRDNPIRVAGLMALAHSLRHNSTIIQLDIDSDPKSEPAAELAVQHATLQREIKEICQRNLTQSHVRAASQPRTGTSTHDNNNTKCPKDYNNTTIRKISLTCETTSSSGNNNIVTERIEPVVREEEKQKYISPAPSPIPSPSPSPCASPVPSPLKNRFRVFKVCESSKSSPDLLAGVTVQTNKICHAVPVSQSGRSLSAGDLSQPPPKPAARPNRFSVGGRFTVTRVAEPTGPCSLPDAQKKVSSITTLSASASGGSGPKIVISSPVRVERGFSVEEKATASKVDLGNGEDVLGKIKLSSPVNLKSVDLPEDRVQSERYRLMSDGDNEVFVEAVSPKTYYSESSQQDMSSSQRSLNVYRNSVSESQRSERDSDSVSSSDLTDSGFLDEGRGSESSMSPSPSSPHPEGDRDSLLSSSVDSTNQEDSGLGLPLSTSQPSSPLIPCNIQPFSLHDPPKRAPLAAMENGSFDSDSEDSEVTTQSSDSTHSDEVRITAEQYQPKPAWGSKPDTAEVSVTQETLTSGSAGSG</sequence>
<dbReference type="PANTHER" id="PTHR24112:SF9">
    <property type="entry name" value="PROTEIN PHOSPHATASE 1 REGULATORY SUBUNIT 37"/>
    <property type="match status" value="1"/>
</dbReference>
<dbReference type="InterPro" id="IPR051279">
    <property type="entry name" value="PP1-Reg/Actin-Interact_Protein"/>
</dbReference>
<comment type="similarity">
    <text evidence="3">Belongs to the PPP1R37 family.</text>
</comment>
<evidence type="ECO:0000256" key="2">
    <source>
        <dbReference type="ARBA" id="ARBA00022737"/>
    </source>
</evidence>
<organism evidence="6 7">
    <name type="scientific">Petrolisthes manimaculis</name>
    <dbReference type="NCBI Taxonomy" id="1843537"/>
    <lineage>
        <taxon>Eukaryota</taxon>
        <taxon>Metazoa</taxon>
        <taxon>Ecdysozoa</taxon>
        <taxon>Arthropoda</taxon>
        <taxon>Crustacea</taxon>
        <taxon>Multicrustacea</taxon>
        <taxon>Malacostraca</taxon>
        <taxon>Eumalacostraca</taxon>
        <taxon>Eucarida</taxon>
        <taxon>Decapoda</taxon>
        <taxon>Pleocyemata</taxon>
        <taxon>Anomura</taxon>
        <taxon>Galatheoidea</taxon>
        <taxon>Porcellanidae</taxon>
        <taxon>Petrolisthes</taxon>
    </lineage>
</organism>
<feature type="region of interest" description="Disordered" evidence="4">
    <location>
        <begin position="1100"/>
        <end position="1287"/>
    </location>
</feature>
<keyword evidence="7" id="KW-1185">Reference proteome</keyword>
<proteinExistence type="inferred from homology"/>
<dbReference type="SUPFAM" id="SSF52047">
    <property type="entry name" value="RNI-like"/>
    <property type="match status" value="1"/>
</dbReference>
<dbReference type="PANTHER" id="PTHR24112">
    <property type="entry name" value="LEUCINE-RICH REPEAT, ISOFORM F-RELATED"/>
    <property type="match status" value="1"/>
</dbReference>
<dbReference type="Proteomes" id="UP001292094">
    <property type="component" value="Unassembled WGS sequence"/>
</dbReference>
<reference evidence="6" key="1">
    <citation type="submission" date="2023-11" db="EMBL/GenBank/DDBJ databases">
        <title>Genome assemblies of two species of porcelain crab, Petrolisthes cinctipes and Petrolisthes manimaculis (Anomura: Porcellanidae).</title>
        <authorList>
            <person name="Angst P."/>
        </authorList>
    </citation>
    <scope>NUCLEOTIDE SEQUENCE</scope>
    <source>
        <strain evidence="6">PB745_02</strain>
        <tissue evidence="6">Gill</tissue>
    </source>
</reference>
<dbReference type="PROSITE" id="PS50006">
    <property type="entry name" value="FHA_DOMAIN"/>
    <property type="match status" value="1"/>
</dbReference>
<feature type="region of interest" description="Disordered" evidence="4">
    <location>
        <begin position="228"/>
        <end position="266"/>
    </location>
</feature>
<evidence type="ECO:0000256" key="3">
    <source>
        <dbReference type="ARBA" id="ARBA00038315"/>
    </source>
</evidence>
<dbReference type="CDD" id="cd00116">
    <property type="entry name" value="LRR_RI"/>
    <property type="match status" value="1"/>
</dbReference>
<feature type="compositionally biased region" description="Pro residues" evidence="4">
    <location>
        <begin position="895"/>
        <end position="911"/>
    </location>
</feature>
<gene>
    <name evidence="6" type="ORF">Pmani_023405</name>
</gene>
<dbReference type="SMART" id="SM00368">
    <property type="entry name" value="LRR_RI"/>
    <property type="match status" value="8"/>
</dbReference>
<evidence type="ECO:0000313" key="6">
    <source>
        <dbReference type="EMBL" id="KAK4304657.1"/>
    </source>
</evidence>
<dbReference type="Pfam" id="PF13516">
    <property type="entry name" value="LRR_6"/>
    <property type="match status" value="2"/>
</dbReference>
<feature type="compositionally biased region" description="Polar residues" evidence="4">
    <location>
        <begin position="1272"/>
        <end position="1287"/>
    </location>
</feature>
<feature type="region of interest" description="Disordered" evidence="4">
    <location>
        <begin position="892"/>
        <end position="911"/>
    </location>
</feature>